<feature type="region of interest" description="Disordered" evidence="1">
    <location>
        <begin position="1"/>
        <end position="81"/>
    </location>
</feature>
<gene>
    <name evidence="2" type="ORF">METZ01_LOCUS358223</name>
</gene>
<name>A0A382S670_9ZZZZ</name>
<accession>A0A382S670</accession>
<dbReference type="AlphaFoldDB" id="A0A382S670"/>
<protein>
    <submittedName>
        <fullName evidence="2">Uncharacterized protein</fullName>
    </submittedName>
</protein>
<evidence type="ECO:0000313" key="2">
    <source>
        <dbReference type="EMBL" id="SVD05369.1"/>
    </source>
</evidence>
<evidence type="ECO:0000256" key="1">
    <source>
        <dbReference type="SAM" id="MobiDB-lite"/>
    </source>
</evidence>
<reference evidence="2" key="1">
    <citation type="submission" date="2018-05" db="EMBL/GenBank/DDBJ databases">
        <authorList>
            <person name="Lanie J.A."/>
            <person name="Ng W.-L."/>
            <person name="Kazmierczak K.M."/>
            <person name="Andrzejewski T.M."/>
            <person name="Davidsen T.M."/>
            <person name="Wayne K.J."/>
            <person name="Tettelin H."/>
            <person name="Glass J.I."/>
            <person name="Rusch D."/>
            <person name="Podicherti R."/>
            <person name="Tsui H.-C.T."/>
            <person name="Winkler M.E."/>
        </authorList>
    </citation>
    <scope>NUCLEOTIDE SEQUENCE</scope>
</reference>
<proteinExistence type="predicted"/>
<sequence>MEVSSLGNFASAQKQTTETSSTEGSKNARLASASNEPQGTATEEAQTSPIPPVNQTGGLSGEEGNTVTPESGFSGAIDLLA</sequence>
<feature type="compositionally biased region" description="Polar residues" evidence="1">
    <location>
        <begin position="32"/>
        <end position="71"/>
    </location>
</feature>
<feature type="compositionally biased region" description="Polar residues" evidence="1">
    <location>
        <begin position="1"/>
        <end position="25"/>
    </location>
</feature>
<organism evidence="2">
    <name type="scientific">marine metagenome</name>
    <dbReference type="NCBI Taxonomy" id="408172"/>
    <lineage>
        <taxon>unclassified sequences</taxon>
        <taxon>metagenomes</taxon>
        <taxon>ecological metagenomes</taxon>
    </lineage>
</organism>
<dbReference type="EMBL" id="UINC01126712">
    <property type="protein sequence ID" value="SVD05369.1"/>
    <property type="molecule type" value="Genomic_DNA"/>
</dbReference>